<dbReference type="EMBL" id="CM001217">
    <property type="protein sequence ID" value="KEH42809.1"/>
    <property type="molecule type" value="Genomic_DNA"/>
</dbReference>
<dbReference type="STRING" id="3880.A0A072VLB7"/>
<sequence>MPKIQLSLSLLKKHDNKDAITPAEITDAVSLYSINDHEWHLQAHSALLKACMMILDGLPMLYSYFLFYRGLNYDPLVHPTPSTLNYFKPVEILTPPFTFLK</sequence>
<evidence type="ECO:0000313" key="1">
    <source>
        <dbReference type="EMBL" id="KEH42809.1"/>
    </source>
</evidence>
<accession>A0A072VLB7</accession>
<dbReference type="AlphaFoldDB" id="A0A072VLB7"/>
<dbReference type="EnsemblPlants" id="KEH42809">
    <property type="protein sequence ID" value="KEH42809"/>
    <property type="gene ID" value="MTR_1g076590"/>
</dbReference>
<dbReference type="HOGENOM" id="CLU_2295830_0_0_1"/>
<reference evidence="1 3" key="2">
    <citation type="journal article" date="2014" name="BMC Genomics">
        <title>An improved genome release (version Mt4.0) for the model legume Medicago truncatula.</title>
        <authorList>
            <person name="Tang H."/>
            <person name="Krishnakumar V."/>
            <person name="Bidwell S."/>
            <person name="Rosen B."/>
            <person name="Chan A."/>
            <person name="Zhou S."/>
            <person name="Gentzbittel L."/>
            <person name="Childs K.L."/>
            <person name="Yandell M."/>
            <person name="Gundlach H."/>
            <person name="Mayer K.F."/>
            <person name="Schwartz D.C."/>
            <person name="Town C.D."/>
        </authorList>
    </citation>
    <scope>GENOME REANNOTATION</scope>
    <source>
        <strain evidence="1">A17</strain>
        <strain evidence="2 3">cv. Jemalong A17</strain>
    </source>
</reference>
<evidence type="ECO:0000313" key="2">
    <source>
        <dbReference type="EnsemblPlants" id="KEH42809"/>
    </source>
</evidence>
<name>A0A072VLB7_MEDTR</name>
<dbReference type="Proteomes" id="UP000002051">
    <property type="component" value="Unassembled WGS sequence"/>
</dbReference>
<organism evidence="1 3">
    <name type="scientific">Medicago truncatula</name>
    <name type="common">Barrel medic</name>
    <name type="synonym">Medicago tribuloides</name>
    <dbReference type="NCBI Taxonomy" id="3880"/>
    <lineage>
        <taxon>Eukaryota</taxon>
        <taxon>Viridiplantae</taxon>
        <taxon>Streptophyta</taxon>
        <taxon>Embryophyta</taxon>
        <taxon>Tracheophyta</taxon>
        <taxon>Spermatophyta</taxon>
        <taxon>Magnoliopsida</taxon>
        <taxon>eudicotyledons</taxon>
        <taxon>Gunneridae</taxon>
        <taxon>Pentapetalae</taxon>
        <taxon>rosids</taxon>
        <taxon>fabids</taxon>
        <taxon>Fabales</taxon>
        <taxon>Fabaceae</taxon>
        <taxon>Papilionoideae</taxon>
        <taxon>50 kb inversion clade</taxon>
        <taxon>NPAAA clade</taxon>
        <taxon>Hologalegina</taxon>
        <taxon>IRL clade</taxon>
        <taxon>Trifolieae</taxon>
        <taxon>Medicago</taxon>
    </lineage>
</organism>
<dbReference type="Gene3D" id="3.40.50.300">
    <property type="entry name" value="P-loop containing nucleotide triphosphate hydrolases"/>
    <property type="match status" value="1"/>
</dbReference>
<proteinExistence type="predicted"/>
<reference evidence="1 3" key="1">
    <citation type="journal article" date="2011" name="Nature">
        <title>The Medicago genome provides insight into the evolution of rhizobial symbioses.</title>
        <authorList>
            <person name="Young N.D."/>
            <person name="Debelle F."/>
            <person name="Oldroyd G.E."/>
            <person name="Geurts R."/>
            <person name="Cannon S.B."/>
            <person name="Udvardi M.K."/>
            <person name="Benedito V.A."/>
            <person name="Mayer K.F."/>
            <person name="Gouzy J."/>
            <person name="Schoof H."/>
            <person name="Van de Peer Y."/>
            <person name="Proost S."/>
            <person name="Cook D.R."/>
            <person name="Meyers B.C."/>
            <person name="Spannagl M."/>
            <person name="Cheung F."/>
            <person name="De Mita S."/>
            <person name="Krishnakumar V."/>
            <person name="Gundlach H."/>
            <person name="Zhou S."/>
            <person name="Mudge J."/>
            <person name="Bharti A.K."/>
            <person name="Murray J.D."/>
            <person name="Naoumkina M.A."/>
            <person name="Rosen B."/>
            <person name="Silverstein K.A."/>
            <person name="Tang H."/>
            <person name="Rombauts S."/>
            <person name="Zhao P.X."/>
            <person name="Zhou P."/>
            <person name="Barbe V."/>
            <person name="Bardou P."/>
            <person name="Bechner M."/>
            <person name="Bellec A."/>
            <person name="Berger A."/>
            <person name="Berges H."/>
            <person name="Bidwell S."/>
            <person name="Bisseling T."/>
            <person name="Choisne N."/>
            <person name="Couloux A."/>
            <person name="Denny R."/>
            <person name="Deshpande S."/>
            <person name="Dai X."/>
            <person name="Doyle J.J."/>
            <person name="Dudez A.M."/>
            <person name="Farmer A.D."/>
            <person name="Fouteau S."/>
            <person name="Franken C."/>
            <person name="Gibelin C."/>
            <person name="Gish J."/>
            <person name="Goldstein S."/>
            <person name="Gonzalez A.J."/>
            <person name="Green P.J."/>
            <person name="Hallab A."/>
            <person name="Hartog M."/>
            <person name="Hua A."/>
            <person name="Humphray S.J."/>
            <person name="Jeong D.H."/>
            <person name="Jing Y."/>
            <person name="Jocker A."/>
            <person name="Kenton S.M."/>
            <person name="Kim D.J."/>
            <person name="Klee K."/>
            <person name="Lai H."/>
            <person name="Lang C."/>
            <person name="Lin S."/>
            <person name="Macmil S.L."/>
            <person name="Magdelenat G."/>
            <person name="Matthews L."/>
            <person name="McCorrison J."/>
            <person name="Monaghan E.L."/>
            <person name="Mun J.H."/>
            <person name="Najar F.Z."/>
            <person name="Nicholson C."/>
            <person name="Noirot C."/>
            <person name="O'Bleness M."/>
            <person name="Paule C.R."/>
            <person name="Poulain J."/>
            <person name="Prion F."/>
            <person name="Qin B."/>
            <person name="Qu C."/>
            <person name="Retzel E.F."/>
            <person name="Riddle C."/>
            <person name="Sallet E."/>
            <person name="Samain S."/>
            <person name="Samson N."/>
            <person name="Sanders I."/>
            <person name="Saurat O."/>
            <person name="Scarpelli C."/>
            <person name="Schiex T."/>
            <person name="Segurens B."/>
            <person name="Severin A.J."/>
            <person name="Sherrier D.J."/>
            <person name="Shi R."/>
            <person name="Sims S."/>
            <person name="Singer S.R."/>
            <person name="Sinharoy S."/>
            <person name="Sterck L."/>
            <person name="Viollet A."/>
            <person name="Wang B.B."/>
            <person name="Wang K."/>
            <person name="Wang M."/>
            <person name="Wang X."/>
            <person name="Warfsmann J."/>
            <person name="Weissenbach J."/>
            <person name="White D.D."/>
            <person name="White J.D."/>
            <person name="Wiley G.B."/>
            <person name="Wincker P."/>
            <person name="Xing Y."/>
            <person name="Yang L."/>
            <person name="Yao Z."/>
            <person name="Ying F."/>
            <person name="Zhai J."/>
            <person name="Zhou L."/>
            <person name="Zuber A."/>
            <person name="Denarie J."/>
            <person name="Dixon R.A."/>
            <person name="May G.D."/>
            <person name="Schwartz D.C."/>
            <person name="Rogers J."/>
            <person name="Quetier F."/>
            <person name="Town C.D."/>
            <person name="Roe B.A."/>
        </authorList>
    </citation>
    <scope>NUCLEOTIDE SEQUENCE [LARGE SCALE GENOMIC DNA]</scope>
    <source>
        <strain evidence="1">A17</strain>
        <strain evidence="2 3">cv. Jemalong A17</strain>
    </source>
</reference>
<gene>
    <name evidence="1" type="ordered locus">MTR_1g076590</name>
</gene>
<keyword evidence="3" id="KW-1185">Reference proteome</keyword>
<reference evidence="2" key="3">
    <citation type="submission" date="2015-04" db="UniProtKB">
        <authorList>
            <consortium name="EnsemblPlants"/>
        </authorList>
    </citation>
    <scope>IDENTIFICATION</scope>
    <source>
        <strain evidence="2">cv. Jemalong A17</strain>
    </source>
</reference>
<dbReference type="InterPro" id="IPR027417">
    <property type="entry name" value="P-loop_NTPase"/>
</dbReference>
<evidence type="ECO:0000313" key="3">
    <source>
        <dbReference type="Proteomes" id="UP000002051"/>
    </source>
</evidence>
<protein>
    <submittedName>
        <fullName evidence="1 2">Uncharacterized protein</fullName>
    </submittedName>
</protein>